<organism evidence="7 8">
    <name type="scientific">Ectobacillus ponti</name>
    <dbReference type="NCBI Taxonomy" id="2961894"/>
    <lineage>
        <taxon>Bacteria</taxon>
        <taxon>Bacillati</taxon>
        <taxon>Bacillota</taxon>
        <taxon>Bacilli</taxon>
        <taxon>Bacillales</taxon>
        <taxon>Bacillaceae</taxon>
        <taxon>Ectobacillus</taxon>
    </lineage>
</organism>
<dbReference type="GO" id="GO:0005886">
    <property type="term" value="C:plasma membrane"/>
    <property type="evidence" value="ECO:0007669"/>
    <property type="project" value="UniProtKB-SubCell"/>
</dbReference>
<keyword evidence="6" id="KW-1003">Cell membrane</keyword>
<evidence type="ECO:0000256" key="5">
    <source>
        <dbReference type="ARBA" id="ARBA00023136"/>
    </source>
</evidence>
<dbReference type="Proteomes" id="UP001156102">
    <property type="component" value="Unassembled WGS sequence"/>
</dbReference>
<comment type="caution">
    <text evidence="7">The sequence shown here is derived from an EMBL/GenBank/DDBJ whole genome shotgun (WGS) entry which is preliminary data.</text>
</comment>
<feature type="transmembrane region" description="Helical" evidence="6">
    <location>
        <begin position="200"/>
        <end position="221"/>
    </location>
</feature>
<evidence type="ECO:0000256" key="1">
    <source>
        <dbReference type="ARBA" id="ARBA00004141"/>
    </source>
</evidence>
<evidence type="ECO:0000256" key="3">
    <source>
        <dbReference type="ARBA" id="ARBA00022692"/>
    </source>
</evidence>
<feature type="transmembrane region" description="Helical" evidence="6">
    <location>
        <begin position="73"/>
        <end position="91"/>
    </location>
</feature>
<feature type="transmembrane region" description="Helical" evidence="6">
    <location>
        <begin position="228"/>
        <end position="246"/>
    </location>
</feature>
<dbReference type="InterPro" id="IPR002781">
    <property type="entry name" value="TM_pro_TauE-like"/>
</dbReference>
<dbReference type="PANTHER" id="PTHR43701:SF12">
    <property type="entry name" value="MEMBRANE TRANSPORTER PROTEIN YTNM-RELATED"/>
    <property type="match status" value="1"/>
</dbReference>
<evidence type="ECO:0000256" key="6">
    <source>
        <dbReference type="RuleBase" id="RU363041"/>
    </source>
</evidence>
<dbReference type="RefSeq" id="WP_254758248.1">
    <property type="nucleotide sequence ID" value="NZ_JANCLT010000003.1"/>
</dbReference>
<keyword evidence="3 6" id="KW-0812">Transmembrane</keyword>
<feature type="transmembrane region" description="Helical" evidence="6">
    <location>
        <begin position="135"/>
        <end position="155"/>
    </location>
</feature>
<feature type="transmembrane region" description="Helical" evidence="6">
    <location>
        <begin position="32"/>
        <end position="52"/>
    </location>
</feature>
<keyword evidence="4 6" id="KW-1133">Transmembrane helix</keyword>
<dbReference type="Pfam" id="PF01925">
    <property type="entry name" value="TauE"/>
    <property type="match status" value="1"/>
</dbReference>
<evidence type="ECO:0000313" key="8">
    <source>
        <dbReference type="Proteomes" id="UP001156102"/>
    </source>
</evidence>
<dbReference type="AlphaFoldDB" id="A0AA42BQD1"/>
<dbReference type="PANTHER" id="PTHR43701">
    <property type="entry name" value="MEMBRANE TRANSPORTER PROTEIN MJ0441-RELATED"/>
    <property type="match status" value="1"/>
</dbReference>
<name>A0AA42BQD1_9BACI</name>
<accession>A0AA42BQD1</accession>
<evidence type="ECO:0000313" key="7">
    <source>
        <dbReference type="EMBL" id="MCP8968334.1"/>
    </source>
</evidence>
<dbReference type="EMBL" id="JANCLT010000003">
    <property type="protein sequence ID" value="MCP8968334.1"/>
    <property type="molecule type" value="Genomic_DNA"/>
</dbReference>
<keyword evidence="8" id="KW-1185">Reference proteome</keyword>
<feature type="transmembrane region" description="Helical" evidence="6">
    <location>
        <begin position="97"/>
        <end position="115"/>
    </location>
</feature>
<sequence>MKTLLTFALVGFLAQLIDGSLGMGYGLSSSTLLLTFGVAPAVASATIHLAEIATTAASGISHWKFGNVEWRTLYLLTIPGAAGAFLGASFLSQVSGAAVKPYISLFLLGLGLYIVCKSFTRRNIQPRSLTKGKSILLGLFAGFADSTGGGGWGAIATPVLLSASHDPRKAIGTVSASEFAVSVAASLGFLASLNWNVLNGYWILTLMGSGIVAAPLAAFLVRKLPAKILGPLTGICIILLNMHILLRA</sequence>
<reference evidence="7" key="1">
    <citation type="submission" date="2022-07" db="EMBL/GenBank/DDBJ databases">
        <authorList>
            <person name="Li W.-J."/>
            <person name="Deng Q.-Q."/>
        </authorList>
    </citation>
    <scope>NUCLEOTIDE SEQUENCE</scope>
    <source>
        <strain evidence="7">SYSU M60031</strain>
    </source>
</reference>
<evidence type="ECO:0000256" key="2">
    <source>
        <dbReference type="ARBA" id="ARBA00009142"/>
    </source>
</evidence>
<comment type="similarity">
    <text evidence="2 6">Belongs to the 4-toluene sulfonate uptake permease (TSUP) (TC 2.A.102) family.</text>
</comment>
<proteinExistence type="inferred from homology"/>
<evidence type="ECO:0000256" key="4">
    <source>
        <dbReference type="ARBA" id="ARBA00022989"/>
    </source>
</evidence>
<comment type="subcellular location">
    <subcellularLocation>
        <location evidence="6">Cell membrane</location>
        <topology evidence="6">Multi-pass membrane protein</topology>
    </subcellularLocation>
    <subcellularLocation>
        <location evidence="1">Membrane</location>
        <topology evidence="1">Multi-pass membrane protein</topology>
    </subcellularLocation>
</comment>
<keyword evidence="5 6" id="KW-0472">Membrane</keyword>
<dbReference type="InterPro" id="IPR051598">
    <property type="entry name" value="TSUP/Inactive_protease-like"/>
</dbReference>
<gene>
    <name evidence="7" type="ORF">NK662_07235</name>
</gene>
<protein>
    <recommendedName>
        <fullName evidence="6">Probable membrane transporter protein</fullName>
    </recommendedName>
</protein>